<dbReference type="GO" id="GO:0010268">
    <property type="term" value="P:brassinosteroid homeostasis"/>
    <property type="evidence" value="ECO:0007669"/>
    <property type="project" value="TreeGrafter"/>
</dbReference>
<dbReference type="SUPFAM" id="SSF48264">
    <property type="entry name" value="Cytochrome P450"/>
    <property type="match status" value="1"/>
</dbReference>
<proteinExistence type="inferred from homology"/>
<organism evidence="5 6">
    <name type="scientific">Senna tora</name>
    <dbReference type="NCBI Taxonomy" id="362788"/>
    <lineage>
        <taxon>Eukaryota</taxon>
        <taxon>Viridiplantae</taxon>
        <taxon>Streptophyta</taxon>
        <taxon>Embryophyta</taxon>
        <taxon>Tracheophyta</taxon>
        <taxon>Spermatophyta</taxon>
        <taxon>Magnoliopsida</taxon>
        <taxon>eudicotyledons</taxon>
        <taxon>Gunneridae</taxon>
        <taxon>Pentapetalae</taxon>
        <taxon>rosids</taxon>
        <taxon>fabids</taxon>
        <taxon>Fabales</taxon>
        <taxon>Fabaceae</taxon>
        <taxon>Caesalpinioideae</taxon>
        <taxon>Cassia clade</taxon>
        <taxon>Senna</taxon>
    </lineage>
</organism>
<protein>
    <submittedName>
        <fullName evidence="5">Ent-kaurenoic acid oxidase 1-like</fullName>
    </submittedName>
</protein>
<keyword evidence="4" id="KW-0472">Membrane</keyword>
<dbReference type="GO" id="GO:0016705">
    <property type="term" value="F:oxidoreductase activity, acting on paired donors, with incorporation or reduction of molecular oxygen"/>
    <property type="evidence" value="ECO:0007669"/>
    <property type="project" value="InterPro"/>
</dbReference>
<dbReference type="GO" id="GO:0016132">
    <property type="term" value="P:brassinosteroid biosynthetic process"/>
    <property type="evidence" value="ECO:0007669"/>
    <property type="project" value="TreeGrafter"/>
</dbReference>
<dbReference type="AlphaFoldDB" id="A0A834WB85"/>
<feature type="transmembrane region" description="Helical" evidence="4">
    <location>
        <begin position="51"/>
        <end position="74"/>
    </location>
</feature>
<dbReference type="PANTHER" id="PTHR24286">
    <property type="entry name" value="CYTOCHROME P450 26"/>
    <property type="match status" value="1"/>
</dbReference>
<dbReference type="GO" id="GO:0016125">
    <property type="term" value="P:sterol metabolic process"/>
    <property type="evidence" value="ECO:0007669"/>
    <property type="project" value="TreeGrafter"/>
</dbReference>
<dbReference type="GO" id="GO:0004497">
    <property type="term" value="F:monooxygenase activity"/>
    <property type="evidence" value="ECO:0007669"/>
    <property type="project" value="InterPro"/>
</dbReference>
<dbReference type="Gene3D" id="1.10.630.10">
    <property type="entry name" value="Cytochrome P450"/>
    <property type="match status" value="1"/>
</dbReference>
<keyword evidence="4" id="KW-0812">Transmembrane</keyword>
<dbReference type="InterPro" id="IPR036396">
    <property type="entry name" value="Cyt_P450_sf"/>
</dbReference>
<evidence type="ECO:0000256" key="1">
    <source>
        <dbReference type="ARBA" id="ARBA00010617"/>
    </source>
</evidence>
<dbReference type="Proteomes" id="UP000634136">
    <property type="component" value="Unassembled WGS sequence"/>
</dbReference>
<sequence length="142" mass="15967">MSLYTSTGRSSSRRAAAGGKKFKINDLMDGLMQIRDDEGNLLSDKQVVDNIVSLIVAGYVSTALVSMWAIYYLAKFPRVLTKLRERKKFEGFSNLCFAMVYVARGDLDNDDGAGKDGRYSGENDLNPRVRRKAKRKVLDLFE</sequence>
<comment type="caution">
    <text evidence="5">The sequence shown here is derived from an EMBL/GenBank/DDBJ whole genome shotgun (WGS) entry which is preliminary data.</text>
</comment>
<comment type="similarity">
    <text evidence="1">Belongs to the cytochrome P450 family.</text>
</comment>
<keyword evidence="6" id="KW-1185">Reference proteome</keyword>
<evidence type="ECO:0000313" key="5">
    <source>
        <dbReference type="EMBL" id="KAF7812736.1"/>
    </source>
</evidence>
<dbReference type="Pfam" id="PF00067">
    <property type="entry name" value="p450"/>
    <property type="match status" value="1"/>
</dbReference>
<evidence type="ECO:0000313" key="6">
    <source>
        <dbReference type="Proteomes" id="UP000634136"/>
    </source>
</evidence>
<keyword evidence="3" id="KW-0408">Iron</keyword>
<dbReference type="EMBL" id="JAAIUW010000010">
    <property type="protein sequence ID" value="KAF7812736.1"/>
    <property type="molecule type" value="Genomic_DNA"/>
</dbReference>
<evidence type="ECO:0000256" key="2">
    <source>
        <dbReference type="ARBA" id="ARBA00022723"/>
    </source>
</evidence>
<evidence type="ECO:0000256" key="3">
    <source>
        <dbReference type="ARBA" id="ARBA00023004"/>
    </source>
</evidence>
<dbReference type="GO" id="GO:0005506">
    <property type="term" value="F:iron ion binding"/>
    <property type="evidence" value="ECO:0007669"/>
    <property type="project" value="InterPro"/>
</dbReference>
<evidence type="ECO:0000256" key="4">
    <source>
        <dbReference type="SAM" id="Phobius"/>
    </source>
</evidence>
<keyword evidence="4" id="KW-1133">Transmembrane helix</keyword>
<accession>A0A834WB85</accession>
<dbReference type="PANTHER" id="PTHR24286:SF12">
    <property type="entry name" value="CYTOCHROME P450 FAMILY PROTEIN, EXPRESSED"/>
    <property type="match status" value="1"/>
</dbReference>
<name>A0A834WB85_9FABA</name>
<reference evidence="5" key="1">
    <citation type="submission" date="2020-09" db="EMBL/GenBank/DDBJ databases">
        <title>Genome-Enabled Discovery of Anthraquinone Biosynthesis in Senna tora.</title>
        <authorList>
            <person name="Kang S.-H."/>
            <person name="Pandey R.P."/>
            <person name="Lee C.-M."/>
            <person name="Sim J.-S."/>
            <person name="Jeong J.-T."/>
            <person name="Choi B.-S."/>
            <person name="Jung M."/>
            <person name="Ginzburg D."/>
            <person name="Zhao K."/>
            <person name="Won S.Y."/>
            <person name="Oh T.-J."/>
            <person name="Yu Y."/>
            <person name="Kim N.-H."/>
            <person name="Lee O.R."/>
            <person name="Lee T.-H."/>
            <person name="Bashyal P."/>
            <person name="Kim T.-S."/>
            <person name="Lee W.-H."/>
            <person name="Kawkins C."/>
            <person name="Kim C.-K."/>
            <person name="Kim J.S."/>
            <person name="Ahn B.O."/>
            <person name="Rhee S.Y."/>
            <person name="Sohng J.K."/>
        </authorList>
    </citation>
    <scope>NUCLEOTIDE SEQUENCE</scope>
    <source>
        <tissue evidence="5">Leaf</tissue>
    </source>
</reference>
<dbReference type="GO" id="GO:0020037">
    <property type="term" value="F:heme binding"/>
    <property type="evidence" value="ECO:0007669"/>
    <property type="project" value="InterPro"/>
</dbReference>
<gene>
    <name evidence="5" type="ORF">G2W53_033712</name>
</gene>
<dbReference type="InterPro" id="IPR001128">
    <property type="entry name" value="Cyt_P450"/>
</dbReference>
<dbReference type="OrthoDB" id="1670612at2759"/>
<keyword evidence="2" id="KW-0479">Metal-binding</keyword>